<dbReference type="InterPro" id="IPR039426">
    <property type="entry name" value="TonB-dep_rcpt-like"/>
</dbReference>
<protein>
    <recommendedName>
        <fullName evidence="17">TonB-dependent receptor</fullName>
    </recommendedName>
</protein>
<feature type="signal peptide" evidence="12">
    <location>
        <begin position="1"/>
        <end position="21"/>
    </location>
</feature>
<feature type="chain" id="PRO_5045515878" description="TonB-dependent receptor" evidence="12">
    <location>
        <begin position="22"/>
        <end position="899"/>
    </location>
</feature>
<dbReference type="SUPFAM" id="SSF56935">
    <property type="entry name" value="Porins"/>
    <property type="match status" value="1"/>
</dbReference>
<evidence type="ECO:0000256" key="12">
    <source>
        <dbReference type="SAM" id="SignalP"/>
    </source>
</evidence>
<evidence type="ECO:0000313" key="16">
    <source>
        <dbReference type="Proteomes" id="UP001156706"/>
    </source>
</evidence>
<keyword evidence="4 10" id="KW-1134">Transmembrane beta strand</keyword>
<evidence type="ECO:0000256" key="1">
    <source>
        <dbReference type="ARBA" id="ARBA00004571"/>
    </source>
</evidence>
<evidence type="ECO:0000256" key="10">
    <source>
        <dbReference type="PROSITE-ProRule" id="PRU01360"/>
    </source>
</evidence>
<dbReference type="PANTHER" id="PTHR47234:SF2">
    <property type="entry name" value="TONB-DEPENDENT RECEPTOR"/>
    <property type="match status" value="1"/>
</dbReference>
<comment type="subcellular location">
    <subcellularLocation>
        <location evidence="1 10">Cell outer membrane</location>
        <topology evidence="1 10">Multi-pass membrane protein</topology>
    </subcellularLocation>
</comment>
<dbReference type="Pfam" id="PF00593">
    <property type="entry name" value="TonB_dep_Rec_b-barrel"/>
    <property type="match status" value="1"/>
</dbReference>
<keyword evidence="16" id="KW-1185">Reference proteome</keyword>
<dbReference type="RefSeq" id="WP_284194868.1">
    <property type="nucleotide sequence ID" value="NZ_BSOG01000001.1"/>
</dbReference>
<evidence type="ECO:0000256" key="8">
    <source>
        <dbReference type="ARBA" id="ARBA00023170"/>
    </source>
</evidence>
<dbReference type="Gene3D" id="2.40.170.20">
    <property type="entry name" value="TonB-dependent receptor, beta-barrel domain"/>
    <property type="match status" value="1"/>
</dbReference>
<dbReference type="PANTHER" id="PTHR47234">
    <property type="match status" value="1"/>
</dbReference>
<evidence type="ECO:0000256" key="7">
    <source>
        <dbReference type="ARBA" id="ARBA00023136"/>
    </source>
</evidence>
<dbReference type="PROSITE" id="PS52016">
    <property type="entry name" value="TONB_DEPENDENT_REC_3"/>
    <property type="match status" value="1"/>
</dbReference>
<dbReference type="Gene3D" id="2.170.130.10">
    <property type="entry name" value="TonB-dependent receptor, plug domain"/>
    <property type="match status" value="1"/>
</dbReference>
<dbReference type="InterPro" id="IPR036942">
    <property type="entry name" value="Beta-barrel_TonB_sf"/>
</dbReference>
<keyword evidence="7 10" id="KW-0472">Membrane</keyword>
<name>A0ABQ5YAZ8_9NEIS</name>
<dbReference type="EMBL" id="BSOG01000001">
    <property type="protein sequence ID" value="GLR11726.1"/>
    <property type="molecule type" value="Genomic_DNA"/>
</dbReference>
<accession>A0ABQ5YAZ8</accession>
<evidence type="ECO:0000256" key="5">
    <source>
        <dbReference type="ARBA" id="ARBA00022692"/>
    </source>
</evidence>
<organism evidence="15 16">
    <name type="scientific">Chitinimonas prasina</name>
    <dbReference type="NCBI Taxonomy" id="1434937"/>
    <lineage>
        <taxon>Bacteria</taxon>
        <taxon>Pseudomonadati</taxon>
        <taxon>Pseudomonadota</taxon>
        <taxon>Betaproteobacteria</taxon>
        <taxon>Neisseriales</taxon>
        <taxon>Chitinibacteraceae</taxon>
        <taxon>Chitinimonas</taxon>
    </lineage>
</organism>
<feature type="domain" description="TonB-dependent receptor-like beta-barrel" evidence="13">
    <location>
        <begin position="367"/>
        <end position="867"/>
    </location>
</feature>
<gene>
    <name evidence="15" type="ORF">GCM10007907_05160</name>
</gene>
<keyword evidence="9 10" id="KW-0998">Cell outer membrane</keyword>
<evidence type="ECO:0000313" key="15">
    <source>
        <dbReference type="EMBL" id="GLR11726.1"/>
    </source>
</evidence>
<proteinExistence type="inferred from homology"/>
<evidence type="ECO:0000256" key="4">
    <source>
        <dbReference type="ARBA" id="ARBA00022452"/>
    </source>
</evidence>
<keyword evidence="6 11" id="KW-0798">TonB box</keyword>
<evidence type="ECO:0000256" key="6">
    <source>
        <dbReference type="ARBA" id="ARBA00023077"/>
    </source>
</evidence>
<feature type="domain" description="TonB-dependent receptor plug" evidence="14">
    <location>
        <begin position="46"/>
        <end position="161"/>
    </location>
</feature>
<keyword evidence="3 10" id="KW-0813">Transport</keyword>
<evidence type="ECO:0000256" key="11">
    <source>
        <dbReference type="RuleBase" id="RU003357"/>
    </source>
</evidence>
<dbReference type="InterPro" id="IPR012910">
    <property type="entry name" value="Plug_dom"/>
</dbReference>
<dbReference type="Pfam" id="PF07715">
    <property type="entry name" value="Plug"/>
    <property type="match status" value="1"/>
</dbReference>
<dbReference type="InterPro" id="IPR000531">
    <property type="entry name" value="Beta-barrel_TonB"/>
</dbReference>
<keyword evidence="5 10" id="KW-0812">Transmembrane</keyword>
<evidence type="ECO:0000259" key="13">
    <source>
        <dbReference type="Pfam" id="PF00593"/>
    </source>
</evidence>
<evidence type="ECO:0000259" key="14">
    <source>
        <dbReference type="Pfam" id="PF07715"/>
    </source>
</evidence>
<evidence type="ECO:0000256" key="9">
    <source>
        <dbReference type="ARBA" id="ARBA00023237"/>
    </source>
</evidence>
<dbReference type="Proteomes" id="UP001156706">
    <property type="component" value="Unassembled WGS sequence"/>
</dbReference>
<sequence length="899" mass="98436">MKFSKLTIAMASIGLCVAATAAEEAAPPKVERIEVTGSNIRRAAIEGPSPVQTIRKEEIEASGASTVVELMSLLPSVTGFFSGSSSNSFAQGAAAASLRGLGEKNVLVLLNGRRLVNYGYASGIDSSFVDLNAIPLAAIEQVEVLRDGASAIYGSDAVAGVINFKTKRNYQGLELSGRYGQHIDGGGQEHSTSISAGFGNLTSDRYNVLVTADLFQREPTFNRDHKYTKSSDFRPYGGTDTRVTTAFPGTFEFVNYALKRQGMDGCQGSVERDTRGDWACRTENAAFTQSIPRTTRTGMSSIISFALTPDTTLFSELAFNRNVTDYESGFASIGSFTSGNTTGANRQVRFGNAAYPTSLPVRYIDDAGVEQIDRVNPATDLNRTPLYVFRSVYEAGQVREETTSDTSRAVFGVKGNLGDWDYETSVGYGKNKVTTIESGKLKTDAITDAYVNGGYNPFKLWNDAADVQKLLTTTNRTAESELLSAELKASNSELFNLMDSPVGFAWGLQAYKDSIKDTPDAQTIAGNIENQGATAVRGDRRVVSVYGELALNPIKQLEIQLALRHDRYSDFGGTTNPKFSFAFRPMQEVLLRGTATTSFKAPTLPQLYMAESTAYLTVADWVRCGPLGYGPGECQYSSRLKIQSNPNLKPEESKNFAFGVVLSPTRNLTTSLDWYLIKQKNTIETLNAQYILDNEYNADGTKNPTYANLIERSPRNPALEAQYPGLKDGRLIGQTVPYLNVGKQNVSGLDWGVNYSFQLLNLGRLSIGNQYSRLLKLDKSDIPSEAPRSRLNDNYNPGWRNSLNIELASGAWTYDTTTRTVAGTYDMEDILNLDASTPRLPSYTTVDLNVGYKGIKNTVFNFGISNLFDRAPRFSTDADEFQDSTTGRFAYASLRYTFK</sequence>
<reference evidence="16" key="1">
    <citation type="journal article" date="2019" name="Int. J. Syst. Evol. Microbiol.">
        <title>The Global Catalogue of Microorganisms (GCM) 10K type strain sequencing project: providing services to taxonomists for standard genome sequencing and annotation.</title>
        <authorList>
            <consortium name="The Broad Institute Genomics Platform"/>
            <consortium name="The Broad Institute Genome Sequencing Center for Infectious Disease"/>
            <person name="Wu L."/>
            <person name="Ma J."/>
        </authorList>
    </citation>
    <scope>NUCLEOTIDE SEQUENCE [LARGE SCALE GENOMIC DNA]</scope>
    <source>
        <strain evidence="16">NBRC 110044</strain>
    </source>
</reference>
<dbReference type="InterPro" id="IPR037066">
    <property type="entry name" value="Plug_dom_sf"/>
</dbReference>
<evidence type="ECO:0000256" key="2">
    <source>
        <dbReference type="ARBA" id="ARBA00009810"/>
    </source>
</evidence>
<keyword evidence="12" id="KW-0732">Signal</keyword>
<comment type="similarity">
    <text evidence="2 10 11">Belongs to the TonB-dependent receptor family.</text>
</comment>
<comment type="caution">
    <text evidence="15">The sequence shown here is derived from an EMBL/GenBank/DDBJ whole genome shotgun (WGS) entry which is preliminary data.</text>
</comment>
<keyword evidence="8" id="KW-0675">Receptor</keyword>
<evidence type="ECO:0008006" key="17">
    <source>
        <dbReference type="Google" id="ProtNLM"/>
    </source>
</evidence>
<dbReference type="CDD" id="cd01347">
    <property type="entry name" value="ligand_gated_channel"/>
    <property type="match status" value="1"/>
</dbReference>
<evidence type="ECO:0000256" key="3">
    <source>
        <dbReference type="ARBA" id="ARBA00022448"/>
    </source>
</evidence>